<evidence type="ECO:0000256" key="4">
    <source>
        <dbReference type="ARBA" id="ARBA00022664"/>
    </source>
</evidence>
<dbReference type="InterPro" id="IPR032570">
    <property type="entry name" value="SF1-HH"/>
</dbReference>
<keyword evidence="11 16" id="KW-0508">mRNA splicing</keyword>
<dbReference type="InterPro" id="IPR055256">
    <property type="entry name" value="KH_1_KHDC4/BBP-like"/>
</dbReference>
<dbReference type="GO" id="GO:0008270">
    <property type="term" value="F:zinc ion binding"/>
    <property type="evidence" value="ECO:0007669"/>
    <property type="project" value="UniProtKB-UniRule"/>
</dbReference>
<dbReference type="Gene3D" id="4.10.60.10">
    <property type="entry name" value="Zinc finger, CCHC-type"/>
    <property type="match status" value="1"/>
</dbReference>
<feature type="compositionally biased region" description="Low complexity" evidence="17">
    <location>
        <begin position="562"/>
        <end position="577"/>
    </location>
</feature>
<keyword evidence="5 16" id="KW-0479">Metal-binding</keyword>
<feature type="compositionally biased region" description="Basic and acidic residues" evidence="17">
    <location>
        <begin position="73"/>
        <end position="82"/>
    </location>
</feature>
<dbReference type="CDD" id="cd02395">
    <property type="entry name" value="KH-I_BBP"/>
    <property type="match status" value="1"/>
</dbReference>
<feature type="compositionally biased region" description="Low complexity" evidence="17">
    <location>
        <begin position="494"/>
        <end position="527"/>
    </location>
</feature>
<dbReference type="SMART" id="SM00343">
    <property type="entry name" value="ZnF_C2HC"/>
    <property type="match status" value="2"/>
</dbReference>
<dbReference type="GO" id="GO:0048024">
    <property type="term" value="P:regulation of mRNA splicing, via spliceosome"/>
    <property type="evidence" value="ECO:0007669"/>
    <property type="project" value="TreeGrafter"/>
</dbReference>
<feature type="region of interest" description="Disordered" evidence="17">
    <location>
        <begin position="1"/>
        <end position="192"/>
    </location>
</feature>
<reference evidence="19 20" key="1">
    <citation type="submission" date="2016-07" db="EMBL/GenBank/DDBJ databases">
        <title>Pervasive Adenine N6-methylation of Active Genes in Fungi.</title>
        <authorList>
            <consortium name="DOE Joint Genome Institute"/>
            <person name="Mondo S.J."/>
            <person name="Dannebaum R.O."/>
            <person name="Kuo R.C."/>
            <person name="Labutti K."/>
            <person name="Haridas S."/>
            <person name="Kuo A."/>
            <person name="Salamov A."/>
            <person name="Ahrendt S.R."/>
            <person name="Lipzen A."/>
            <person name="Sullivan W."/>
            <person name="Andreopoulos W.B."/>
            <person name="Clum A."/>
            <person name="Lindquist E."/>
            <person name="Daum C."/>
            <person name="Ramamoorthy G.K."/>
            <person name="Gryganskyi A."/>
            <person name="Culley D."/>
            <person name="Magnuson J.K."/>
            <person name="James T.Y."/>
            <person name="O'Malley M.A."/>
            <person name="Stajich J.E."/>
            <person name="Spatafora J.W."/>
            <person name="Visel A."/>
            <person name="Grigoriev I.V."/>
        </authorList>
    </citation>
    <scope>NUCLEOTIDE SEQUENCE [LARGE SCALE GENOMIC DNA]</scope>
    <source>
        <strain evidence="19 20">62-1032</strain>
    </source>
</reference>
<feature type="domain" description="CCHC-type" evidence="18">
    <location>
        <begin position="407"/>
        <end position="422"/>
    </location>
</feature>
<dbReference type="GO" id="GO:0000243">
    <property type="term" value="C:commitment complex"/>
    <property type="evidence" value="ECO:0007669"/>
    <property type="project" value="UniProtKB-ARBA"/>
</dbReference>
<evidence type="ECO:0000313" key="20">
    <source>
        <dbReference type="Proteomes" id="UP000193467"/>
    </source>
</evidence>
<dbReference type="Pfam" id="PF22675">
    <property type="entry name" value="KH-I_KHDC4-BBP"/>
    <property type="match status" value="1"/>
</dbReference>
<protein>
    <recommendedName>
        <fullName evidence="3 16">Branchpoint-bridging protein</fullName>
    </recommendedName>
</protein>
<dbReference type="GO" id="GO:0045131">
    <property type="term" value="F:pre-mRNA branch point binding"/>
    <property type="evidence" value="ECO:0007669"/>
    <property type="project" value="UniProtKB-UniRule"/>
</dbReference>
<accession>A0A1Y2FTX1</accession>
<feature type="compositionally biased region" description="Pro residues" evidence="17">
    <location>
        <begin position="544"/>
        <end position="561"/>
    </location>
</feature>
<feature type="compositionally biased region" description="Pro residues" evidence="17">
    <location>
        <begin position="453"/>
        <end position="466"/>
    </location>
</feature>
<dbReference type="PANTHER" id="PTHR11208:SF45">
    <property type="entry name" value="SPLICING FACTOR 1"/>
    <property type="match status" value="1"/>
</dbReference>
<dbReference type="Proteomes" id="UP000193467">
    <property type="component" value="Unassembled WGS sequence"/>
</dbReference>
<dbReference type="PROSITE" id="PS50084">
    <property type="entry name" value="KH_TYPE_1"/>
    <property type="match status" value="1"/>
</dbReference>
<dbReference type="InterPro" id="IPR045071">
    <property type="entry name" value="BBP-like"/>
</dbReference>
<keyword evidence="9 16" id="KW-0862">Zinc</keyword>
<proteinExistence type="inferred from homology"/>
<dbReference type="Pfam" id="PF16275">
    <property type="entry name" value="SF1-HH"/>
    <property type="match status" value="1"/>
</dbReference>
<evidence type="ECO:0000256" key="10">
    <source>
        <dbReference type="ARBA" id="ARBA00022884"/>
    </source>
</evidence>
<keyword evidence="12 16" id="KW-0539">Nucleus</keyword>
<evidence type="ECO:0000313" key="19">
    <source>
        <dbReference type="EMBL" id="ORY87453.1"/>
    </source>
</evidence>
<keyword evidence="6 16" id="KW-0747">Spliceosome</keyword>
<evidence type="ECO:0000256" key="8">
    <source>
        <dbReference type="ARBA" id="ARBA00022771"/>
    </source>
</evidence>
<dbReference type="GO" id="GO:0005829">
    <property type="term" value="C:cytosol"/>
    <property type="evidence" value="ECO:0007669"/>
    <property type="project" value="UniProtKB-ARBA"/>
</dbReference>
<feature type="compositionally biased region" description="Low complexity" evidence="17">
    <location>
        <begin position="133"/>
        <end position="146"/>
    </location>
</feature>
<evidence type="ECO:0000259" key="18">
    <source>
        <dbReference type="PROSITE" id="PS50158"/>
    </source>
</evidence>
<evidence type="ECO:0000256" key="5">
    <source>
        <dbReference type="ARBA" id="ARBA00022723"/>
    </source>
</evidence>
<gene>
    <name evidence="19" type="ORF">BCR35DRAFT_302218</name>
</gene>
<dbReference type="FunFam" id="4.10.60.10:FF:000030">
    <property type="entry name" value="Branchpoint-bridging protein"/>
    <property type="match status" value="1"/>
</dbReference>
<feature type="compositionally biased region" description="Pro residues" evidence="17">
    <location>
        <begin position="31"/>
        <end position="40"/>
    </location>
</feature>
<dbReference type="InterPro" id="IPR036875">
    <property type="entry name" value="Znf_CCHC_sf"/>
</dbReference>
<dbReference type="InterPro" id="IPR001878">
    <property type="entry name" value="Znf_CCHC"/>
</dbReference>
<dbReference type="PANTHER" id="PTHR11208">
    <property type="entry name" value="RNA-BINDING PROTEIN RELATED"/>
    <property type="match status" value="1"/>
</dbReference>
<keyword evidence="7" id="KW-0677">Repeat</keyword>
<feature type="region of interest" description="Disordered" evidence="17">
    <location>
        <begin position="313"/>
        <end position="345"/>
    </location>
</feature>
<dbReference type="GO" id="GO:0003729">
    <property type="term" value="F:mRNA binding"/>
    <property type="evidence" value="ECO:0007669"/>
    <property type="project" value="TreeGrafter"/>
</dbReference>
<dbReference type="InParanoid" id="A0A1Y2FTX1"/>
<dbReference type="FunFam" id="3.30.1370.10:FF:000024">
    <property type="entry name" value="Branchpoint-bridging protein-like protein"/>
    <property type="match status" value="1"/>
</dbReference>
<dbReference type="FunCoup" id="A0A1Y2FTX1">
    <property type="interactions" value="652"/>
</dbReference>
<feature type="region of interest" description="Disordered" evidence="17">
    <location>
        <begin position="446"/>
        <end position="472"/>
    </location>
</feature>
<organism evidence="19 20">
    <name type="scientific">Leucosporidium creatinivorum</name>
    <dbReference type="NCBI Taxonomy" id="106004"/>
    <lineage>
        <taxon>Eukaryota</taxon>
        <taxon>Fungi</taxon>
        <taxon>Dikarya</taxon>
        <taxon>Basidiomycota</taxon>
        <taxon>Pucciniomycotina</taxon>
        <taxon>Microbotryomycetes</taxon>
        <taxon>Leucosporidiales</taxon>
        <taxon>Leucosporidium</taxon>
    </lineage>
</organism>
<dbReference type="PROSITE" id="PS50158">
    <property type="entry name" value="ZF_CCHC"/>
    <property type="match status" value="2"/>
</dbReference>
<dbReference type="AlphaFoldDB" id="A0A1Y2FTX1"/>
<keyword evidence="10 15" id="KW-0694">RNA-binding</keyword>
<evidence type="ECO:0000256" key="7">
    <source>
        <dbReference type="ARBA" id="ARBA00022737"/>
    </source>
</evidence>
<comment type="similarity">
    <text evidence="2 16">Belongs to the BBP/SF1 family.</text>
</comment>
<dbReference type="Gene3D" id="3.30.1370.10">
    <property type="entry name" value="K Homology domain, type 1"/>
    <property type="match status" value="1"/>
</dbReference>
<dbReference type="SMART" id="SM00322">
    <property type="entry name" value="KH"/>
    <property type="match status" value="1"/>
</dbReference>
<feature type="region of interest" description="Disordered" evidence="17">
    <location>
        <begin position="214"/>
        <end position="279"/>
    </location>
</feature>
<dbReference type="GO" id="GO:0000398">
    <property type="term" value="P:mRNA splicing, via spliceosome"/>
    <property type="evidence" value="ECO:0007669"/>
    <property type="project" value="UniProtKB-UniRule"/>
</dbReference>
<dbReference type="InterPro" id="IPR004087">
    <property type="entry name" value="KH_dom"/>
</dbReference>
<name>A0A1Y2FTX1_9BASI</name>
<feature type="compositionally biased region" description="Basic and acidic residues" evidence="17">
    <location>
        <begin position="232"/>
        <end position="261"/>
    </location>
</feature>
<evidence type="ECO:0000256" key="2">
    <source>
        <dbReference type="ARBA" id="ARBA00010382"/>
    </source>
</evidence>
<keyword evidence="4 16" id="KW-0507">mRNA processing</keyword>
<dbReference type="InterPro" id="IPR036612">
    <property type="entry name" value="KH_dom_type_1_sf"/>
</dbReference>
<dbReference type="InterPro" id="IPR047086">
    <property type="entry name" value="SF1-HH_sf"/>
</dbReference>
<dbReference type="STRING" id="106004.A0A1Y2FTX1"/>
<evidence type="ECO:0000256" key="9">
    <source>
        <dbReference type="ARBA" id="ARBA00022833"/>
    </source>
</evidence>
<dbReference type="Pfam" id="PF00098">
    <property type="entry name" value="zf-CCHC"/>
    <property type="match status" value="2"/>
</dbReference>
<evidence type="ECO:0000256" key="13">
    <source>
        <dbReference type="ARBA" id="ARBA00053279"/>
    </source>
</evidence>
<evidence type="ECO:0000256" key="6">
    <source>
        <dbReference type="ARBA" id="ARBA00022728"/>
    </source>
</evidence>
<evidence type="ECO:0000256" key="16">
    <source>
        <dbReference type="RuleBase" id="RU367126"/>
    </source>
</evidence>
<keyword evidence="8 14" id="KW-0863">Zinc-finger</keyword>
<evidence type="ECO:0000256" key="3">
    <source>
        <dbReference type="ARBA" id="ARBA00017984"/>
    </source>
</evidence>
<dbReference type="Gene3D" id="6.10.140.1790">
    <property type="match status" value="1"/>
</dbReference>
<dbReference type="SUPFAM" id="SSF54791">
    <property type="entry name" value="Eukaryotic type KH-domain (KH-domain type I)"/>
    <property type="match status" value="1"/>
</dbReference>
<dbReference type="OrthoDB" id="6777263at2759"/>
<evidence type="ECO:0000256" key="17">
    <source>
        <dbReference type="SAM" id="MobiDB-lite"/>
    </source>
</evidence>
<dbReference type="EMBL" id="MCGR01000013">
    <property type="protein sequence ID" value="ORY87453.1"/>
    <property type="molecule type" value="Genomic_DNA"/>
</dbReference>
<evidence type="ECO:0000256" key="12">
    <source>
        <dbReference type="ARBA" id="ARBA00023242"/>
    </source>
</evidence>
<evidence type="ECO:0000256" key="14">
    <source>
        <dbReference type="PROSITE-ProRule" id="PRU00047"/>
    </source>
</evidence>
<comment type="function">
    <text evidence="13 16">Necessary for the splicing of pre-mRNA. Has a role in the recognition of the branch site (5'-UACUAAC-3'), the pyrimidine tract and the 3'-splice site at the 3'-end of introns.</text>
</comment>
<sequence>MWNRNARQTGSNEAPLAAPRRWGGGAGGDGAPPPPPPPPHGGGYGRDDRGPPGGGYGRDDRGGGGGYGGDSRGSYEDRRGPYDSRGPPGGGYDSRDSRDSRGPPPGDRYGGSGGGSRFDDRGRPPPPPPPMPQGSAWGAPDPYSSNAPPPPAPSALDALNSGGERKRKSRWGNDKVEGGAMPTAITGGVEGKDLENYAAQLRLDEIARALRSGLVVPPDGSRSPSPPPTYDSHGRRTNTREVRYRKKLEDERMRLVERQIKSDPSFKPPPEYLMAKRQNSGRPTDKVYIPVKEFPEINFFGLLVGPRGNSLKTMERDSGAKISIRGKGSVKEGKGRPGGPAEDENDELHCLITADTEEKVQRCVKLINTVIETAASVPEGQNDHKRSQLRELASLNGTLRDDENQICQNCGGIGHRKYDCPEQKNWTAGIICRVCGGAGHMARDCTQRRPGFGGPPGPPGFAPPGAGPDQARAQQFDSEYASLMAELGETSAAPPAAVAAGGGTPDANGQPAAPGAPWNAGPHGGHPVDANGEKIPPWRIPSNWHPPQPPPGNFNRGPPPQQQHYGGQQQGYSSFPQANMGGGQYGGYPPQQGGGYGGPQQGGYPGQGYGR</sequence>
<feature type="compositionally biased region" description="Polar residues" evidence="17">
    <location>
        <begin position="1"/>
        <end position="12"/>
    </location>
</feature>
<comment type="subcellular location">
    <subcellularLocation>
        <location evidence="1 16">Nucleus</location>
    </subcellularLocation>
</comment>
<feature type="region of interest" description="Disordered" evidence="17">
    <location>
        <begin position="494"/>
        <end position="611"/>
    </location>
</feature>
<feature type="compositionally biased region" description="Gly residues" evidence="17">
    <location>
        <begin position="580"/>
        <end position="611"/>
    </location>
</feature>
<evidence type="ECO:0000256" key="11">
    <source>
        <dbReference type="ARBA" id="ARBA00023187"/>
    </source>
</evidence>
<dbReference type="SUPFAM" id="SSF57756">
    <property type="entry name" value="Retrovirus zinc finger-like domains"/>
    <property type="match status" value="1"/>
</dbReference>
<evidence type="ECO:0000256" key="15">
    <source>
        <dbReference type="PROSITE-ProRule" id="PRU00117"/>
    </source>
</evidence>
<feature type="domain" description="CCHC-type" evidence="18">
    <location>
        <begin position="432"/>
        <end position="447"/>
    </location>
</feature>
<keyword evidence="20" id="KW-1185">Reference proteome</keyword>
<evidence type="ECO:0000256" key="1">
    <source>
        <dbReference type="ARBA" id="ARBA00004123"/>
    </source>
</evidence>
<comment type="caution">
    <text evidence="19">The sequence shown here is derived from an EMBL/GenBank/DDBJ whole genome shotgun (WGS) entry which is preliminary data.</text>
</comment>